<dbReference type="RefSeq" id="WP_052647528.1">
    <property type="nucleotide sequence ID" value="NZ_CP007202.1"/>
</dbReference>
<dbReference type="AlphaFoldDB" id="A0A0C5WEG0"/>
<gene>
    <name evidence="2" type="ORF">AW14_14215</name>
</gene>
<name>A0A0C5WEG0_9FLAO</name>
<dbReference type="EMBL" id="CP007202">
    <property type="protein sequence ID" value="AJR04617.1"/>
    <property type="molecule type" value="Genomic_DNA"/>
</dbReference>
<dbReference type="HOGENOM" id="CLU_073547_2_0_10"/>
<proteinExistence type="predicted"/>
<dbReference type="InterPro" id="IPR007577">
    <property type="entry name" value="GlycoTrfase_DXD_sugar-bd_CS"/>
</dbReference>
<keyword evidence="3" id="KW-1185">Reference proteome</keyword>
<dbReference type="PANTHER" id="PTHR32385">
    <property type="entry name" value="MANNOSYL PHOSPHORYLINOSITOL CERAMIDE SYNTHASE"/>
    <property type="match status" value="1"/>
</dbReference>
<protein>
    <submittedName>
        <fullName evidence="2">Glycosyltransferase</fullName>
    </submittedName>
</protein>
<dbReference type="KEGG" id="sze:AW14_14215"/>
<dbReference type="SUPFAM" id="SSF53448">
    <property type="entry name" value="Nucleotide-diphospho-sugar transferases"/>
    <property type="match status" value="1"/>
</dbReference>
<dbReference type="Pfam" id="PF04488">
    <property type="entry name" value="Gly_transf_sug"/>
    <property type="match status" value="1"/>
</dbReference>
<reference evidence="2 3" key="1">
    <citation type="submission" date="2014-02" db="EMBL/GenBank/DDBJ databases">
        <authorList>
            <person name="Young C.-C."/>
            <person name="Hameed A."/>
            <person name="Huang H.-C."/>
            <person name="Shahina M."/>
        </authorList>
    </citation>
    <scope>NUCLEOTIDE SEQUENCE [LARGE SCALE GENOMIC DNA]</scope>
    <source>
        <strain evidence="2 3">CC-SAMT-1</strain>
    </source>
</reference>
<dbReference type="InterPro" id="IPR051706">
    <property type="entry name" value="Glycosyltransferase_domain"/>
</dbReference>
<dbReference type="PATRIC" id="fig|1454006.5.peg.2815"/>
<organism evidence="2 3">
    <name type="scientific">Siansivirga zeaxanthinifaciens CC-SAMT-1</name>
    <dbReference type="NCBI Taxonomy" id="1454006"/>
    <lineage>
        <taxon>Bacteria</taxon>
        <taxon>Pseudomonadati</taxon>
        <taxon>Bacteroidota</taxon>
        <taxon>Flavobacteriia</taxon>
        <taxon>Flavobacteriales</taxon>
        <taxon>Flavobacteriaceae</taxon>
        <taxon>Siansivirga</taxon>
    </lineage>
</organism>
<dbReference type="InterPro" id="IPR029044">
    <property type="entry name" value="Nucleotide-diphossugar_trans"/>
</dbReference>
<keyword evidence="1 2" id="KW-0808">Transferase</keyword>
<accession>A0A0C5WEG0</accession>
<dbReference type="PANTHER" id="PTHR32385:SF15">
    <property type="entry name" value="INOSITOL PHOSPHOCERAMIDE MANNOSYLTRANSFERASE 1"/>
    <property type="match status" value="1"/>
</dbReference>
<dbReference type="Proteomes" id="UP000032229">
    <property type="component" value="Chromosome"/>
</dbReference>
<dbReference type="GO" id="GO:0051999">
    <property type="term" value="P:mannosyl-inositol phosphorylceramide biosynthetic process"/>
    <property type="evidence" value="ECO:0007669"/>
    <property type="project" value="TreeGrafter"/>
</dbReference>
<dbReference type="GO" id="GO:0016020">
    <property type="term" value="C:membrane"/>
    <property type="evidence" value="ECO:0007669"/>
    <property type="project" value="GOC"/>
</dbReference>
<dbReference type="OrthoDB" id="9802987at2"/>
<dbReference type="GO" id="GO:0000030">
    <property type="term" value="F:mannosyltransferase activity"/>
    <property type="evidence" value="ECO:0007669"/>
    <property type="project" value="TreeGrafter"/>
</dbReference>
<dbReference type="STRING" id="1454006.AW14_14215"/>
<sequence>MIPKKIHFCWYGRGKYNNTIEKCIASWEKKLPEYEIKKWDETNTPFDKLPFLKLLYKQKKWSFITDYIRLYSIYSEGGIYLDTDVEILKPFGKLLEESAFLGFQTNSIKSKYPLNSAVIGSVKQNPFILDCIKATETKQRLNFNAMGGPPIVSQIIKSYGLKNNNLQHLNKVLLLPFNYFYPFSWEDTFTPECITENTICIHWWEDSWQNKKRGIPYYLESTKRKLEKTPLIIANRLKYTFNKDEFYLIDKLIK</sequence>
<evidence type="ECO:0000313" key="3">
    <source>
        <dbReference type="Proteomes" id="UP000032229"/>
    </source>
</evidence>
<evidence type="ECO:0000256" key="1">
    <source>
        <dbReference type="ARBA" id="ARBA00022679"/>
    </source>
</evidence>
<evidence type="ECO:0000313" key="2">
    <source>
        <dbReference type="EMBL" id="AJR04617.1"/>
    </source>
</evidence>
<dbReference type="Gene3D" id="3.90.550.20">
    <property type="match status" value="1"/>
</dbReference>